<feature type="transmembrane region" description="Helical" evidence="1">
    <location>
        <begin position="226"/>
        <end position="244"/>
    </location>
</feature>
<reference evidence="3" key="2">
    <citation type="submission" date="2020-09" db="EMBL/GenBank/DDBJ databases">
        <authorList>
            <person name="Sun Q."/>
            <person name="Kim S."/>
        </authorList>
    </citation>
    <scope>NUCLEOTIDE SEQUENCE</scope>
    <source>
        <strain evidence="3">KCTC 42731</strain>
    </source>
</reference>
<feature type="transmembrane region" description="Helical" evidence="1">
    <location>
        <begin position="361"/>
        <end position="382"/>
    </location>
</feature>
<feature type="transmembrane region" description="Helical" evidence="1">
    <location>
        <begin position="69"/>
        <end position="86"/>
    </location>
</feature>
<feature type="transmembrane region" description="Helical" evidence="1">
    <location>
        <begin position="294"/>
        <end position="314"/>
    </location>
</feature>
<dbReference type="RefSeq" id="WP_189769194.1">
    <property type="nucleotide sequence ID" value="NZ_BNCK01000003.1"/>
</dbReference>
<gene>
    <name evidence="3" type="primary">yrkO</name>
    <name evidence="3" type="ORF">GCM10017161_16910</name>
</gene>
<keyword evidence="4" id="KW-1185">Reference proteome</keyword>
<keyword evidence="1" id="KW-0812">Transmembrane</keyword>
<evidence type="ECO:0000313" key="3">
    <source>
        <dbReference type="EMBL" id="GHF89656.1"/>
    </source>
</evidence>
<reference evidence="3" key="1">
    <citation type="journal article" date="2014" name="Int. J. Syst. Evol. Microbiol.">
        <title>Complete genome sequence of Corynebacterium casei LMG S-19264T (=DSM 44701T), isolated from a smear-ripened cheese.</title>
        <authorList>
            <consortium name="US DOE Joint Genome Institute (JGI-PGF)"/>
            <person name="Walter F."/>
            <person name="Albersmeier A."/>
            <person name="Kalinowski J."/>
            <person name="Ruckert C."/>
        </authorList>
    </citation>
    <scope>NUCLEOTIDE SEQUENCE</scope>
    <source>
        <strain evidence="3">KCTC 42731</strain>
    </source>
</reference>
<dbReference type="PANTHER" id="PTHR30590">
    <property type="entry name" value="INNER MEMBRANE PROTEIN"/>
    <property type="match status" value="1"/>
</dbReference>
<dbReference type="Pfam" id="PF04235">
    <property type="entry name" value="DUF418"/>
    <property type="match status" value="1"/>
</dbReference>
<evidence type="ECO:0000259" key="2">
    <source>
        <dbReference type="Pfam" id="PF04235"/>
    </source>
</evidence>
<feature type="transmembrane region" description="Helical" evidence="1">
    <location>
        <begin position="335"/>
        <end position="355"/>
    </location>
</feature>
<dbReference type="InterPro" id="IPR052529">
    <property type="entry name" value="Bact_Transport_Assoc"/>
</dbReference>
<proteinExistence type="predicted"/>
<feature type="transmembrane region" description="Helical" evidence="1">
    <location>
        <begin position="122"/>
        <end position="137"/>
    </location>
</feature>
<evidence type="ECO:0000256" key="1">
    <source>
        <dbReference type="SAM" id="Phobius"/>
    </source>
</evidence>
<accession>A0A919BI89</accession>
<keyword evidence="1" id="KW-1133">Transmembrane helix</keyword>
<keyword evidence="1" id="KW-0472">Membrane</keyword>
<sequence length="400" mass="45223">MNNFGGVTHHRERIELLDIVRGFALCGIIFANLMSFTGFYSLDNTQIQLLPMSDRIVLSLIDWLIEGKFYSVFAMLFGAGFAIIYQKKSDKTKNFNHYWLKRMSILLLIGILHMSFIWHGDILILYSLLGMSLLVFIRCTNTQLISIGVALLLTPMAIHVIAFLTADNPIWSSFKTLALTFKSYAGFADVELLAMRTSDDPFQVFVANIYSAIPRPMSYLITGRPFQVLGQFLIGIYLIRLFFLSDKPFVAPTQRTTIWLLVIGALLNIQYAFIKYLTGSPFSLNLLGLYQGLVYHLGAIVMALGYMAGLYHLFHSNAKPKINWLASLGRMSLTVYLMQTSLCVMLFYGYGLALMGTVPQVSIIAFGCTILLCQTVFATWWFSVKQQGPIEYLWRKSIGN</sequence>
<feature type="transmembrane region" description="Helical" evidence="1">
    <location>
        <begin position="144"/>
        <end position="166"/>
    </location>
</feature>
<dbReference type="PANTHER" id="PTHR30590:SF2">
    <property type="entry name" value="INNER MEMBRANE PROTEIN"/>
    <property type="match status" value="1"/>
</dbReference>
<feature type="domain" description="DUF418" evidence="2">
    <location>
        <begin position="253"/>
        <end position="396"/>
    </location>
</feature>
<comment type="caution">
    <text evidence="3">The sequence shown here is derived from an EMBL/GenBank/DDBJ whole genome shotgun (WGS) entry which is preliminary data.</text>
</comment>
<feature type="transmembrane region" description="Helical" evidence="1">
    <location>
        <begin position="256"/>
        <end position="274"/>
    </location>
</feature>
<organism evidence="3 4">
    <name type="scientific">Thalassotalea marina</name>
    <dbReference type="NCBI Taxonomy" id="1673741"/>
    <lineage>
        <taxon>Bacteria</taxon>
        <taxon>Pseudomonadati</taxon>
        <taxon>Pseudomonadota</taxon>
        <taxon>Gammaproteobacteria</taxon>
        <taxon>Alteromonadales</taxon>
        <taxon>Colwelliaceae</taxon>
        <taxon>Thalassotalea</taxon>
    </lineage>
</organism>
<dbReference type="Proteomes" id="UP000623842">
    <property type="component" value="Unassembled WGS sequence"/>
</dbReference>
<dbReference type="AlphaFoldDB" id="A0A919BI89"/>
<feature type="transmembrane region" description="Helical" evidence="1">
    <location>
        <begin position="20"/>
        <end position="42"/>
    </location>
</feature>
<protein>
    <recommendedName>
        <fullName evidence="2">DUF418 domain-containing protein</fullName>
    </recommendedName>
</protein>
<dbReference type="InterPro" id="IPR007349">
    <property type="entry name" value="DUF418"/>
</dbReference>
<feature type="transmembrane region" description="Helical" evidence="1">
    <location>
        <begin position="98"/>
        <end position="116"/>
    </location>
</feature>
<name>A0A919BI89_9GAMM</name>
<dbReference type="EMBL" id="BNCK01000003">
    <property type="protein sequence ID" value="GHF89656.1"/>
    <property type="molecule type" value="Genomic_DNA"/>
</dbReference>
<evidence type="ECO:0000313" key="4">
    <source>
        <dbReference type="Proteomes" id="UP000623842"/>
    </source>
</evidence>